<sequence>MSSWLGWFSGFAVFVLIVQILRFVVPWLYENIIGPNFFGSPIKFGELGEWAIVTGATEGIGKSYAKALAKEGQNLVLISRSKPKLDDVAKEIESKYQIQTKTIAVDFTESTEIYSTIEQQLKDLKVGVLVNNVGMSYSNPEYFLTIPNRDKMLGDIVTCNIVSVTNMCKIVLPAMVERQKGVIINISSMAATIPNPLLTVYSASKAFVDKFSEDLATEYGKKGIIVQSVLPGFVATNMSKIRKPTWMAPSADRYVASALKTIGIARHTTGYYPHAIMQLTINIIHALLPETANRFILSHMEALRAKALRKKET</sequence>
<keyword evidence="5" id="KW-1133">Transmembrane helix</keyword>
<evidence type="ECO:0000256" key="4">
    <source>
        <dbReference type="RuleBase" id="RU000363"/>
    </source>
</evidence>
<dbReference type="InterPro" id="IPR002347">
    <property type="entry name" value="SDR_fam"/>
</dbReference>
<dbReference type="Proteomes" id="UP001151699">
    <property type="component" value="Chromosome X"/>
</dbReference>
<dbReference type="GO" id="GO:0005783">
    <property type="term" value="C:endoplasmic reticulum"/>
    <property type="evidence" value="ECO:0007669"/>
    <property type="project" value="TreeGrafter"/>
</dbReference>
<evidence type="ECO:0000256" key="3">
    <source>
        <dbReference type="ARBA" id="ARBA00023002"/>
    </source>
</evidence>
<dbReference type="PANTHER" id="PTHR43899:SF13">
    <property type="entry name" value="RH59310P"/>
    <property type="match status" value="1"/>
</dbReference>
<evidence type="ECO:0000256" key="5">
    <source>
        <dbReference type="SAM" id="Phobius"/>
    </source>
</evidence>
<keyword evidence="5" id="KW-0812">Transmembrane</keyword>
<keyword evidence="5" id="KW-0472">Membrane</keyword>
<evidence type="ECO:0000313" key="6">
    <source>
        <dbReference type="EMBL" id="KAJ6639096.1"/>
    </source>
</evidence>
<evidence type="ECO:0000256" key="1">
    <source>
        <dbReference type="ARBA" id="ARBA00006484"/>
    </source>
</evidence>
<dbReference type="SUPFAM" id="SSF51735">
    <property type="entry name" value="NAD(P)-binding Rossmann-fold domains"/>
    <property type="match status" value="1"/>
</dbReference>
<dbReference type="InterPro" id="IPR051019">
    <property type="entry name" value="VLCFA-Steroid_DH"/>
</dbReference>
<dbReference type="PANTHER" id="PTHR43899">
    <property type="entry name" value="RH59310P"/>
    <property type="match status" value="1"/>
</dbReference>
<evidence type="ECO:0000313" key="7">
    <source>
        <dbReference type="Proteomes" id="UP001151699"/>
    </source>
</evidence>
<dbReference type="GO" id="GO:0016491">
    <property type="term" value="F:oxidoreductase activity"/>
    <property type="evidence" value="ECO:0007669"/>
    <property type="project" value="UniProtKB-KW"/>
</dbReference>
<name>A0A9Q0MW81_9DIPT</name>
<comment type="caution">
    <text evidence="6">The sequence shown here is derived from an EMBL/GenBank/DDBJ whole genome shotgun (WGS) entry which is preliminary data.</text>
</comment>
<keyword evidence="2" id="KW-0521">NADP</keyword>
<feature type="transmembrane region" description="Helical" evidence="5">
    <location>
        <begin position="6"/>
        <end position="29"/>
    </location>
</feature>
<keyword evidence="3" id="KW-0560">Oxidoreductase</keyword>
<dbReference type="PRINTS" id="PR00080">
    <property type="entry name" value="SDRFAMILY"/>
</dbReference>
<dbReference type="InterPro" id="IPR036291">
    <property type="entry name" value="NAD(P)-bd_dom_sf"/>
</dbReference>
<dbReference type="OrthoDB" id="5545019at2759"/>
<gene>
    <name evidence="6" type="primary">hsd17b12_2</name>
    <name evidence="6" type="ORF">Bhyg_11835</name>
</gene>
<comment type="similarity">
    <text evidence="1 4">Belongs to the short-chain dehydrogenases/reductases (SDR) family.</text>
</comment>
<protein>
    <submittedName>
        <fullName evidence="6">Very-long-chain 3-oxoacyl-CoA reductase</fullName>
    </submittedName>
</protein>
<dbReference type="Gene3D" id="3.40.50.720">
    <property type="entry name" value="NAD(P)-binding Rossmann-like Domain"/>
    <property type="match status" value="1"/>
</dbReference>
<dbReference type="PIRSF" id="PIRSF000126">
    <property type="entry name" value="11-beta-HSD1"/>
    <property type="match status" value="1"/>
</dbReference>
<proteinExistence type="inferred from homology"/>
<dbReference type="Pfam" id="PF00106">
    <property type="entry name" value="adh_short"/>
    <property type="match status" value="1"/>
</dbReference>
<dbReference type="FunFam" id="3.40.50.720:FF:000137">
    <property type="entry name" value="Hydroxysteroid (17-beta) dehydrogenase 3"/>
    <property type="match status" value="1"/>
</dbReference>
<dbReference type="EMBL" id="WJQU01000003">
    <property type="protein sequence ID" value="KAJ6639096.1"/>
    <property type="molecule type" value="Genomic_DNA"/>
</dbReference>
<dbReference type="PRINTS" id="PR00081">
    <property type="entry name" value="GDHRDH"/>
</dbReference>
<dbReference type="CDD" id="cd05356">
    <property type="entry name" value="17beta-HSD1_like_SDR_c"/>
    <property type="match status" value="1"/>
</dbReference>
<keyword evidence="7" id="KW-1185">Reference proteome</keyword>
<organism evidence="6 7">
    <name type="scientific">Pseudolycoriella hygida</name>
    <dbReference type="NCBI Taxonomy" id="35572"/>
    <lineage>
        <taxon>Eukaryota</taxon>
        <taxon>Metazoa</taxon>
        <taxon>Ecdysozoa</taxon>
        <taxon>Arthropoda</taxon>
        <taxon>Hexapoda</taxon>
        <taxon>Insecta</taxon>
        <taxon>Pterygota</taxon>
        <taxon>Neoptera</taxon>
        <taxon>Endopterygota</taxon>
        <taxon>Diptera</taxon>
        <taxon>Nematocera</taxon>
        <taxon>Sciaroidea</taxon>
        <taxon>Sciaridae</taxon>
        <taxon>Pseudolycoriella</taxon>
    </lineage>
</organism>
<reference evidence="6" key="1">
    <citation type="submission" date="2022-07" db="EMBL/GenBank/DDBJ databases">
        <authorList>
            <person name="Trinca V."/>
            <person name="Uliana J.V.C."/>
            <person name="Torres T.T."/>
            <person name="Ward R.J."/>
            <person name="Monesi N."/>
        </authorList>
    </citation>
    <scope>NUCLEOTIDE SEQUENCE</scope>
    <source>
        <strain evidence="6">HSMRA1968</strain>
        <tissue evidence="6">Whole embryos</tissue>
    </source>
</reference>
<evidence type="ECO:0000256" key="2">
    <source>
        <dbReference type="ARBA" id="ARBA00022857"/>
    </source>
</evidence>
<dbReference type="AlphaFoldDB" id="A0A9Q0MW81"/>
<accession>A0A9Q0MW81</accession>